<dbReference type="Proteomes" id="UP000050491">
    <property type="component" value="Unassembled WGS sequence"/>
</dbReference>
<dbReference type="InterPro" id="IPR036388">
    <property type="entry name" value="WH-like_DNA-bd_sf"/>
</dbReference>
<comment type="caution">
    <text evidence="3">The sequence shown here is derived from an EMBL/GenBank/DDBJ whole genome shotgun (WGS) entry which is preliminary data.</text>
</comment>
<dbReference type="InterPro" id="IPR052520">
    <property type="entry name" value="ATL_DNA_repair"/>
</dbReference>
<dbReference type="InterPro" id="IPR014048">
    <property type="entry name" value="MethylDNA_cys_MeTrfase_DNA-bd"/>
</dbReference>
<sequence>MDQFLQQIFVVIHQIPVGKVSTYGAVAKMAGYPGYARHVGKALGNLPDGSQLPWYRVINSQGKISLQGNDFIRQQQRLLAEGIEVSEAGKISLRKYQWQP</sequence>
<dbReference type="GO" id="GO:0003824">
    <property type="term" value="F:catalytic activity"/>
    <property type="evidence" value="ECO:0007669"/>
    <property type="project" value="InterPro"/>
</dbReference>
<dbReference type="GO" id="GO:0006281">
    <property type="term" value="P:DNA repair"/>
    <property type="evidence" value="ECO:0007669"/>
    <property type="project" value="InterPro"/>
</dbReference>
<evidence type="ECO:0000259" key="2">
    <source>
        <dbReference type="Pfam" id="PF01035"/>
    </source>
</evidence>
<protein>
    <submittedName>
        <fullName evidence="3">MGMT family protein</fullName>
    </submittedName>
</protein>
<dbReference type="PANTHER" id="PTHR42942:SF1">
    <property type="entry name" value="ALKYLTRANSFERASE-LIKE PROTEIN 1"/>
    <property type="match status" value="1"/>
</dbReference>
<proteinExistence type="predicted"/>
<evidence type="ECO:0000256" key="1">
    <source>
        <dbReference type="ARBA" id="ARBA00022763"/>
    </source>
</evidence>
<feature type="domain" description="Methylated-DNA-[protein]-cysteine S-methyltransferase DNA binding" evidence="2">
    <location>
        <begin position="4"/>
        <end position="82"/>
    </location>
</feature>
<dbReference type="OrthoDB" id="9132167at2"/>
<dbReference type="Gene3D" id="1.10.10.10">
    <property type="entry name" value="Winged helix-like DNA-binding domain superfamily/Winged helix DNA-binding domain"/>
    <property type="match status" value="1"/>
</dbReference>
<keyword evidence="1" id="KW-0227">DNA damage</keyword>
<evidence type="ECO:0000313" key="4">
    <source>
        <dbReference type="Proteomes" id="UP000050491"/>
    </source>
</evidence>
<accession>A0A0Q0Z232</accession>
<dbReference type="EMBL" id="LBGP01000010">
    <property type="protein sequence ID" value="KQB02066.1"/>
    <property type="molecule type" value="Genomic_DNA"/>
</dbReference>
<dbReference type="CDD" id="cd06445">
    <property type="entry name" value="ATase"/>
    <property type="match status" value="1"/>
</dbReference>
<dbReference type="RefSeq" id="WP_055064455.1">
    <property type="nucleotide sequence ID" value="NZ_CP035686.1"/>
</dbReference>
<evidence type="ECO:0000313" key="3">
    <source>
        <dbReference type="EMBL" id="KQB02066.1"/>
    </source>
</evidence>
<dbReference type="InterPro" id="IPR036217">
    <property type="entry name" value="MethylDNA_cys_MeTrfase_DNAb"/>
</dbReference>
<dbReference type="SUPFAM" id="SSF46767">
    <property type="entry name" value="Methylated DNA-protein cysteine methyltransferase, C-terminal domain"/>
    <property type="match status" value="1"/>
</dbReference>
<dbReference type="PATRIC" id="fig|1481663.12.peg.143"/>
<dbReference type="AlphaFoldDB" id="A0A0Q0Z232"/>
<dbReference type="PANTHER" id="PTHR42942">
    <property type="entry name" value="6-O-METHYLGUANINE DNA METHYLTRANSFERASE"/>
    <property type="match status" value="1"/>
</dbReference>
<organism evidence="3 4">
    <name type="scientific">Vibrio metoecus</name>
    <dbReference type="NCBI Taxonomy" id="1481663"/>
    <lineage>
        <taxon>Bacteria</taxon>
        <taxon>Pseudomonadati</taxon>
        <taxon>Pseudomonadota</taxon>
        <taxon>Gammaproteobacteria</taxon>
        <taxon>Vibrionales</taxon>
        <taxon>Vibrionaceae</taxon>
        <taxon>Vibrio</taxon>
    </lineage>
</organism>
<name>A0A0Q0Z232_VIBMT</name>
<reference evidence="3 4" key="1">
    <citation type="journal article" date="2015" name="Genome Biol. Evol.">
        <title>The Dynamics of Genetic Interactions between Vibrio metoecus and Vibrio cholerae, Two Close Relatives Co-Occurring in the Environment.</title>
        <authorList>
            <person name="Orata F.D."/>
            <person name="Kirchberger P.C."/>
            <person name="Meheust R."/>
            <person name="Barlow E.J."/>
            <person name="Tarr C.L."/>
            <person name="Boucher Y."/>
        </authorList>
    </citation>
    <scope>NUCLEOTIDE SEQUENCE [LARGE SCALE GENOMIC DNA]</scope>
    <source>
        <strain evidence="3 4">YB5B04</strain>
    </source>
</reference>
<gene>
    <name evidence="3" type="ORF">XV92_06980</name>
</gene>
<dbReference type="Pfam" id="PF01035">
    <property type="entry name" value="DNA_binding_1"/>
    <property type="match status" value="1"/>
</dbReference>